<comment type="similarity">
    <text evidence="1">Belongs to the peptidase S33 family.</text>
</comment>
<sequence length="338" mass="37807">MGANVTTHEGTAPFQYEHLPKPAQTWYRVYGDLTVGTPLVVLHGGPGFCHNYMLPLADLATPQRAVILYDQIGNGRSTHFPEKVGDPAFWTVELFVAELANLLAHLGLGLATGRPFDLLGHSWGGMLGAEFAVRRPATGLRRLVLSNAPASVSLWLESVNRLRATLPRDVQATLQRCEDEGRLDSKEYEDATMVFLSQFSCRVDPWPQEFVDSIVWATETDSTVASTMLGPSEFWIEGSLKDWSVLDRLQAIQVPTLLINGKYDEAQDSTVAPFFWAIDKVKWVTLAESAHCPQFDEPEKYLSLRQAYHATKAREIHLYPFDHRPLATHTRCVVTSNQ</sequence>
<dbReference type="NCBIfam" id="TIGR01250">
    <property type="entry name" value="pro_imino_pep_2"/>
    <property type="match status" value="1"/>
</dbReference>
<name>A0A2V5H8N6_ASPV1</name>
<dbReference type="SUPFAM" id="SSF53474">
    <property type="entry name" value="alpha/beta-Hydrolases"/>
    <property type="match status" value="1"/>
</dbReference>
<dbReference type="InterPro" id="IPR000073">
    <property type="entry name" value="AB_hydrolase_1"/>
</dbReference>
<evidence type="ECO:0000313" key="5">
    <source>
        <dbReference type="Proteomes" id="UP000249829"/>
    </source>
</evidence>
<accession>A0A2V5H8N6</accession>
<dbReference type="AlphaFoldDB" id="A0A2V5H8N6"/>
<keyword evidence="2" id="KW-0378">Hydrolase</keyword>
<dbReference type="Proteomes" id="UP000249829">
    <property type="component" value="Unassembled WGS sequence"/>
</dbReference>
<organism evidence="4 5">
    <name type="scientific">Aspergillus violaceofuscus (strain CBS 115571)</name>
    <dbReference type="NCBI Taxonomy" id="1450538"/>
    <lineage>
        <taxon>Eukaryota</taxon>
        <taxon>Fungi</taxon>
        <taxon>Dikarya</taxon>
        <taxon>Ascomycota</taxon>
        <taxon>Pezizomycotina</taxon>
        <taxon>Eurotiomycetes</taxon>
        <taxon>Eurotiomycetidae</taxon>
        <taxon>Eurotiales</taxon>
        <taxon>Aspergillaceae</taxon>
        <taxon>Aspergillus</taxon>
    </lineage>
</organism>
<dbReference type="InterPro" id="IPR050266">
    <property type="entry name" value="AB_hydrolase_sf"/>
</dbReference>
<dbReference type="GO" id="GO:0008233">
    <property type="term" value="F:peptidase activity"/>
    <property type="evidence" value="ECO:0007669"/>
    <property type="project" value="InterPro"/>
</dbReference>
<proteinExistence type="inferred from homology"/>
<evidence type="ECO:0000313" key="4">
    <source>
        <dbReference type="EMBL" id="PYI17343.1"/>
    </source>
</evidence>
<dbReference type="InterPro" id="IPR005945">
    <property type="entry name" value="Pro_imino_pep"/>
</dbReference>
<dbReference type="InterPro" id="IPR002410">
    <property type="entry name" value="Peptidase_S33"/>
</dbReference>
<dbReference type="Pfam" id="PF00561">
    <property type="entry name" value="Abhydrolase_1"/>
    <property type="match status" value="1"/>
</dbReference>
<dbReference type="InterPro" id="IPR029058">
    <property type="entry name" value="AB_hydrolase_fold"/>
</dbReference>
<evidence type="ECO:0000259" key="3">
    <source>
        <dbReference type="Pfam" id="PF00561"/>
    </source>
</evidence>
<dbReference type="Gene3D" id="3.40.50.1820">
    <property type="entry name" value="alpha/beta hydrolase"/>
    <property type="match status" value="1"/>
</dbReference>
<dbReference type="EMBL" id="KZ825157">
    <property type="protein sequence ID" value="PYI17343.1"/>
    <property type="molecule type" value="Genomic_DNA"/>
</dbReference>
<dbReference type="OMA" id="NGPNEFH"/>
<dbReference type="PRINTS" id="PR00793">
    <property type="entry name" value="PROAMNOPTASE"/>
</dbReference>
<dbReference type="PIRSF" id="PIRSF005539">
    <property type="entry name" value="Pept_S33_TRI_F1"/>
    <property type="match status" value="1"/>
</dbReference>
<evidence type="ECO:0000256" key="1">
    <source>
        <dbReference type="ARBA" id="ARBA00010088"/>
    </source>
</evidence>
<reference evidence="4 5" key="1">
    <citation type="submission" date="2018-02" db="EMBL/GenBank/DDBJ databases">
        <title>The genomes of Aspergillus section Nigri reveals drivers in fungal speciation.</title>
        <authorList>
            <consortium name="DOE Joint Genome Institute"/>
            <person name="Vesth T.C."/>
            <person name="Nybo J."/>
            <person name="Theobald S."/>
            <person name="Brandl J."/>
            <person name="Frisvad J.C."/>
            <person name="Nielsen K.F."/>
            <person name="Lyhne E.K."/>
            <person name="Kogle M.E."/>
            <person name="Kuo A."/>
            <person name="Riley R."/>
            <person name="Clum A."/>
            <person name="Nolan M."/>
            <person name="Lipzen A."/>
            <person name="Salamov A."/>
            <person name="Henrissat B."/>
            <person name="Wiebenga A."/>
            <person name="De vries R.P."/>
            <person name="Grigoriev I.V."/>
            <person name="Mortensen U.H."/>
            <person name="Andersen M.R."/>
            <person name="Baker S.E."/>
        </authorList>
    </citation>
    <scope>NUCLEOTIDE SEQUENCE [LARGE SCALE GENOMIC DNA]</scope>
    <source>
        <strain evidence="4 5">CBS 115571</strain>
    </source>
</reference>
<gene>
    <name evidence="4" type="ORF">BO99DRAFT_193913</name>
</gene>
<dbReference type="GO" id="GO:0006508">
    <property type="term" value="P:proteolysis"/>
    <property type="evidence" value="ECO:0007669"/>
    <property type="project" value="InterPro"/>
</dbReference>
<dbReference type="PANTHER" id="PTHR43798">
    <property type="entry name" value="MONOACYLGLYCEROL LIPASE"/>
    <property type="match status" value="1"/>
</dbReference>
<evidence type="ECO:0000256" key="2">
    <source>
        <dbReference type="ARBA" id="ARBA00022801"/>
    </source>
</evidence>
<dbReference type="STRING" id="1450538.A0A2V5H8N6"/>
<protein>
    <submittedName>
        <fullName evidence="4">Proline-specific peptidase</fullName>
    </submittedName>
</protein>
<feature type="domain" description="AB hydrolase-1" evidence="3">
    <location>
        <begin position="38"/>
        <end position="298"/>
    </location>
</feature>
<keyword evidence="5" id="KW-1185">Reference proteome</keyword>